<dbReference type="AlphaFoldDB" id="A0A3P7NL92"/>
<name>A0A3P7NL92_DIBLA</name>
<evidence type="ECO:0000313" key="1">
    <source>
        <dbReference type="EMBL" id="VDN37823.1"/>
    </source>
</evidence>
<dbReference type="Proteomes" id="UP000281553">
    <property type="component" value="Unassembled WGS sequence"/>
</dbReference>
<sequence>MLSGFALTPFPPSTLQLAQFLERTKLEEQVATEQAALLFDQHQQLRDFELKNQSTKHQLQRSHLEEKRTFLCEEQMRYDEGQKVKFEKEKRIRLKQLEKELKVGFELTVLSPNSIGLCS</sequence>
<keyword evidence="2" id="KW-1185">Reference proteome</keyword>
<organism evidence="1 2">
    <name type="scientific">Dibothriocephalus latus</name>
    <name type="common">Fish tapeworm</name>
    <name type="synonym">Diphyllobothrium latum</name>
    <dbReference type="NCBI Taxonomy" id="60516"/>
    <lineage>
        <taxon>Eukaryota</taxon>
        <taxon>Metazoa</taxon>
        <taxon>Spiralia</taxon>
        <taxon>Lophotrochozoa</taxon>
        <taxon>Platyhelminthes</taxon>
        <taxon>Cestoda</taxon>
        <taxon>Eucestoda</taxon>
        <taxon>Diphyllobothriidea</taxon>
        <taxon>Diphyllobothriidae</taxon>
        <taxon>Dibothriocephalus</taxon>
    </lineage>
</organism>
<reference evidence="1 2" key="1">
    <citation type="submission" date="2018-11" db="EMBL/GenBank/DDBJ databases">
        <authorList>
            <consortium name="Pathogen Informatics"/>
        </authorList>
    </citation>
    <scope>NUCLEOTIDE SEQUENCE [LARGE SCALE GENOMIC DNA]</scope>
</reference>
<evidence type="ECO:0000313" key="2">
    <source>
        <dbReference type="Proteomes" id="UP000281553"/>
    </source>
</evidence>
<gene>
    <name evidence="1" type="ORF">DILT_LOCUS17436</name>
</gene>
<dbReference type="EMBL" id="UYRU01091760">
    <property type="protein sequence ID" value="VDN37823.1"/>
    <property type="molecule type" value="Genomic_DNA"/>
</dbReference>
<accession>A0A3P7NL92</accession>
<protein>
    <submittedName>
        <fullName evidence="1">Uncharacterized protein</fullName>
    </submittedName>
</protein>
<proteinExistence type="predicted"/>